<evidence type="ECO:0000256" key="1">
    <source>
        <dbReference type="PROSITE-ProRule" id="PRU00497"/>
    </source>
</evidence>
<dbReference type="Pfam" id="PF00379">
    <property type="entry name" value="Chitin_bind_4"/>
    <property type="match status" value="1"/>
</dbReference>
<dbReference type="PROSITE" id="PS51155">
    <property type="entry name" value="CHIT_BIND_RR_2"/>
    <property type="match status" value="1"/>
</dbReference>
<dbReference type="HOGENOM" id="CLU_1798484_0_0_1"/>
<dbReference type="GO" id="GO:0042302">
    <property type="term" value="F:structural constituent of cuticle"/>
    <property type="evidence" value="ECO:0007669"/>
    <property type="project" value="UniProtKB-UniRule"/>
</dbReference>
<evidence type="ECO:0000313" key="2">
    <source>
        <dbReference type="EMBL" id="JAA77180.1"/>
    </source>
</evidence>
<dbReference type="AlphaFoldDB" id="R4G5Q3"/>
<dbReference type="GeneID" id="141455611"/>
<accession>R4G5Q3</accession>
<name>R4G5Q3_RHOPR</name>
<organism evidence="2">
    <name type="scientific">Rhodnius prolixus</name>
    <name type="common">Triatomid bug</name>
    <dbReference type="NCBI Taxonomy" id="13249"/>
    <lineage>
        <taxon>Eukaryota</taxon>
        <taxon>Metazoa</taxon>
        <taxon>Ecdysozoa</taxon>
        <taxon>Arthropoda</taxon>
        <taxon>Hexapoda</taxon>
        <taxon>Insecta</taxon>
        <taxon>Pterygota</taxon>
        <taxon>Neoptera</taxon>
        <taxon>Paraneoptera</taxon>
        <taxon>Hemiptera</taxon>
        <taxon>Heteroptera</taxon>
        <taxon>Panheteroptera</taxon>
        <taxon>Cimicomorpha</taxon>
        <taxon>Reduviidae</taxon>
        <taxon>Triatominae</taxon>
        <taxon>Rhodnius</taxon>
    </lineage>
</organism>
<reference evidence="2" key="1">
    <citation type="submission" date="2013-04" db="EMBL/GenBank/DDBJ databases">
        <title>An insight into the transcriptome of the digestive tract of the blood sucking bug, Rhodnius prolixus.</title>
        <authorList>
            <person name="Ribeiro J.M.C."/>
            <person name="Genta F.A."/>
            <person name="Sorgine M.H.F."/>
            <person name="Paiva-Silva G.O."/>
            <person name="Majerowicz D."/>
            <person name="Medeiros M."/>
            <person name="Koerich L."/>
            <person name="Terra W.R."/>
            <person name="Ferreira C."/>
            <person name="Pimentel A.C."/>
            <person name="Bisch P.M."/>
            <person name="Diniz M.M.P."/>
            <person name="Nascimento R."/>
            <person name="Salmon D."/>
            <person name="Silber A.M."/>
            <person name="Alves M."/>
            <person name="Oliveira M.F."/>
            <person name="Gondim K.C."/>
            <person name="Silva Neto M.A.C."/>
            <person name="Atella G.C."/>
            <person name="Araujo H."/>
            <person name="Dias F.S."/>
            <person name="Polycarpo C.R."/>
            <person name="Fampa P."/>
            <person name="Melo A.C."/>
            <person name="Tanaka A.S."/>
            <person name="Balczun C."/>
            <person name="Oliveira J.H.M."/>
            <person name="Goncalves R."/>
            <person name="Lazoski C."/>
            <person name="Pereira M.A."/>
            <person name="Rivera-Pomar R."/>
            <person name="Diambra L."/>
            <person name="Schaub G.A."/>
            <person name="Garcia E.S."/>
            <person name="Azambuja P."/>
            <person name="Braz G.R.C."/>
            <person name="Oliveira P.L."/>
        </authorList>
    </citation>
    <scope>NUCLEOTIDE SEQUENCE</scope>
</reference>
<dbReference type="RefSeq" id="XP_073986893.1">
    <property type="nucleotide sequence ID" value="XM_074130792.1"/>
</dbReference>
<sequence length="283" mass="32234">MEQLLVLQTALCINIVFSQQSAQTFDLRNIQPIYREIKGLPSNQQGFIISHPSYQQDHIAELTPEQKEQIKAQEDFRRAVAEANRQRINGGEVKTFFQELPFIVETPSTTFTERSGEDIFEQYPLNGGPSLQQTSSSSNFELLRVPESELNLRNTIENLNPVEEIQTQQHFDAQKFREQAENARYSFKAAVADSVNDNTQIRQETRDGLKLRGLYSYSDGYFRRTVHYVADEHGYRVVKEENEPIGTGPRINPTGKVDVSTHVAGSSLEYTIKGENLPPSKHI</sequence>
<dbReference type="VEuPathDB" id="VectorBase:RPRC009541"/>
<keyword evidence="1" id="KW-0193">Cuticle</keyword>
<protein>
    <submittedName>
        <fullName evidence="2">Putative cuticle protein 7</fullName>
    </submittedName>
</protein>
<proteinExistence type="evidence at transcript level"/>
<dbReference type="InterPro" id="IPR000618">
    <property type="entry name" value="Insect_cuticle"/>
</dbReference>
<dbReference type="EMBL" id="GAHY01000330">
    <property type="protein sequence ID" value="JAA77180.1"/>
    <property type="molecule type" value="mRNA"/>
</dbReference>